<keyword evidence="3" id="KW-1185">Reference proteome</keyword>
<comment type="caution">
    <text evidence="2">The sequence shown here is derived from an EMBL/GenBank/DDBJ whole genome shotgun (WGS) entry which is preliminary data.</text>
</comment>
<accession>A0A371H242</accession>
<protein>
    <submittedName>
        <fullName evidence="2">Uncharacterized protein</fullName>
    </submittedName>
</protein>
<feature type="non-terminal residue" evidence="2">
    <location>
        <position position="1"/>
    </location>
</feature>
<dbReference type="EMBL" id="QJKJ01003796">
    <property type="protein sequence ID" value="RDX96859.1"/>
    <property type="molecule type" value="Genomic_DNA"/>
</dbReference>
<sequence length="72" mass="8099">MVMREDGNMESGISHEESSSLSKVESSSDSSHDEGDILMVRRLMSAQVNKDSDSQRENIFHSRCHIKKSFAP</sequence>
<evidence type="ECO:0000313" key="3">
    <source>
        <dbReference type="Proteomes" id="UP000257109"/>
    </source>
</evidence>
<dbReference type="OrthoDB" id="1739763at2759"/>
<proteinExistence type="predicted"/>
<organism evidence="2 3">
    <name type="scientific">Mucuna pruriens</name>
    <name type="common">Velvet bean</name>
    <name type="synonym">Dolichos pruriens</name>
    <dbReference type="NCBI Taxonomy" id="157652"/>
    <lineage>
        <taxon>Eukaryota</taxon>
        <taxon>Viridiplantae</taxon>
        <taxon>Streptophyta</taxon>
        <taxon>Embryophyta</taxon>
        <taxon>Tracheophyta</taxon>
        <taxon>Spermatophyta</taxon>
        <taxon>Magnoliopsida</taxon>
        <taxon>eudicotyledons</taxon>
        <taxon>Gunneridae</taxon>
        <taxon>Pentapetalae</taxon>
        <taxon>rosids</taxon>
        <taxon>fabids</taxon>
        <taxon>Fabales</taxon>
        <taxon>Fabaceae</taxon>
        <taxon>Papilionoideae</taxon>
        <taxon>50 kb inversion clade</taxon>
        <taxon>NPAAA clade</taxon>
        <taxon>indigoferoid/millettioid clade</taxon>
        <taxon>Phaseoleae</taxon>
        <taxon>Mucuna</taxon>
    </lineage>
</organism>
<dbReference type="Proteomes" id="UP000257109">
    <property type="component" value="Unassembled WGS sequence"/>
</dbReference>
<feature type="compositionally biased region" description="Basic and acidic residues" evidence="1">
    <location>
        <begin position="1"/>
        <end position="18"/>
    </location>
</feature>
<feature type="compositionally biased region" description="Low complexity" evidence="1">
    <location>
        <begin position="19"/>
        <end position="29"/>
    </location>
</feature>
<name>A0A371H242_MUCPR</name>
<gene>
    <name evidence="2" type="ORF">CR513_20437</name>
</gene>
<feature type="region of interest" description="Disordered" evidence="1">
    <location>
        <begin position="1"/>
        <end position="72"/>
    </location>
</feature>
<evidence type="ECO:0000313" key="2">
    <source>
        <dbReference type="EMBL" id="RDX96859.1"/>
    </source>
</evidence>
<dbReference type="AlphaFoldDB" id="A0A371H242"/>
<evidence type="ECO:0000256" key="1">
    <source>
        <dbReference type="SAM" id="MobiDB-lite"/>
    </source>
</evidence>
<feature type="compositionally biased region" description="Basic and acidic residues" evidence="1">
    <location>
        <begin position="50"/>
        <end position="60"/>
    </location>
</feature>
<feature type="compositionally biased region" description="Basic residues" evidence="1">
    <location>
        <begin position="62"/>
        <end position="72"/>
    </location>
</feature>
<reference evidence="2" key="1">
    <citation type="submission" date="2018-05" db="EMBL/GenBank/DDBJ databases">
        <title>Draft genome of Mucuna pruriens seed.</title>
        <authorList>
            <person name="Nnadi N.E."/>
            <person name="Vos R."/>
            <person name="Hasami M.H."/>
            <person name="Devisetty U.K."/>
            <person name="Aguiy J.C."/>
        </authorList>
    </citation>
    <scope>NUCLEOTIDE SEQUENCE [LARGE SCALE GENOMIC DNA]</scope>
    <source>
        <strain evidence="2">JCA_2017</strain>
    </source>
</reference>